<organism evidence="12 13">
    <name type="scientific">Pleurodeles waltl</name>
    <name type="common">Iberian ribbed newt</name>
    <dbReference type="NCBI Taxonomy" id="8319"/>
    <lineage>
        <taxon>Eukaryota</taxon>
        <taxon>Metazoa</taxon>
        <taxon>Chordata</taxon>
        <taxon>Craniata</taxon>
        <taxon>Vertebrata</taxon>
        <taxon>Euteleostomi</taxon>
        <taxon>Amphibia</taxon>
        <taxon>Batrachia</taxon>
        <taxon>Caudata</taxon>
        <taxon>Salamandroidea</taxon>
        <taxon>Salamandridae</taxon>
        <taxon>Pleurodelinae</taxon>
        <taxon>Pleurodeles</taxon>
    </lineage>
</organism>
<evidence type="ECO:0000256" key="1">
    <source>
        <dbReference type="ARBA" id="ARBA00004163"/>
    </source>
</evidence>
<dbReference type="GO" id="GO:0048167">
    <property type="term" value="P:regulation of synaptic plasticity"/>
    <property type="evidence" value="ECO:0007669"/>
    <property type="project" value="TreeGrafter"/>
</dbReference>
<keyword evidence="5" id="KW-0597">Phosphoprotein</keyword>
<keyword evidence="10" id="KW-0472">Membrane</keyword>
<evidence type="ECO:0000256" key="10">
    <source>
        <dbReference type="ARBA" id="ARBA00023136"/>
    </source>
</evidence>
<dbReference type="SMART" id="SM00698">
    <property type="entry name" value="MORN"/>
    <property type="match status" value="6"/>
</dbReference>
<keyword evidence="6" id="KW-0812">Transmembrane</keyword>
<dbReference type="AlphaFoldDB" id="A0AAV7QG19"/>
<feature type="compositionally biased region" description="Low complexity" evidence="11">
    <location>
        <begin position="640"/>
        <end position="652"/>
    </location>
</feature>
<dbReference type="InterPro" id="IPR017191">
    <property type="entry name" value="Junctophilin"/>
</dbReference>
<keyword evidence="7" id="KW-0677">Repeat</keyword>
<feature type="region of interest" description="Disordered" evidence="11">
    <location>
        <begin position="378"/>
        <end position="398"/>
    </location>
</feature>
<keyword evidence="13" id="KW-1185">Reference proteome</keyword>
<comment type="caution">
    <text evidence="12">The sequence shown here is derived from an EMBL/GenBank/DDBJ whole genome shotgun (WGS) entry which is preliminary data.</text>
</comment>
<dbReference type="InterPro" id="IPR003409">
    <property type="entry name" value="MORN"/>
</dbReference>
<keyword evidence="8" id="KW-0256">Endoplasmic reticulum</keyword>
<evidence type="ECO:0000313" key="13">
    <source>
        <dbReference type="Proteomes" id="UP001066276"/>
    </source>
</evidence>
<dbReference type="PANTHER" id="PTHR23085">
    <property type="entry name" value="GH28348P"/>
    <property type="match status" value="1"/>
</dbReference>
<name>A0AAV7QG19_PLEWA</name>
<dbReference type="EMBL" id="JANPWB010000010">
    <property type="protein sequence ID" value="KAJ1137233.1"/>
    <property type="molecule type" value="Genomic_DNA"/>
</dbReference>
<feature type="region of interest" description="Disordered" evidence="11">
    <location>
        <begin position="235"/>
        <end position="272"/>
    </location>
</feature>
<reference evidence="12" key="1">
    <citation type="journal article" date="2022" name="bioRxiv">
        <title>Sequencing and chromosome-scale assembly of the giantPleurodeles waltlgenome.</title>
        <authorList>
            <person name="Brown T."/>
            <person name="Elewa A."/>
            <person name="Iarovenko S."/>
            <person name="Subramanian E."/>
            <person name="Araus A.J."/>
            <person name="Petzold A."/>
            <person name="Susuki M."/>
            <person name="Suzuki K.-i.T."/>
            <person name="Hayashi T."/>
            <person name="Toyoda A."/>
            <person name="Oliveira C."/>
            <person name="Osipova E."/>
            <person name="Leigh N.D."/>
            <person name="Simon A."/>
            <person name="Yun M.H."/>
        </authorList>
    </citation>
    <scope>NUCLEOTIDE SEQUENCE</scope>
    <source>
        <strain evidence="12">20211129_DDA</strain>
        <tissue evidence="12">Liver</tissue>
    </source>
</reference>
<evidence type="ECO:0000256" key="2">
    <source>
        <dbReference type="ARBA" id="ARBA00004202"/>
    </source>
</evidence>
<evidence type="ECO:0000256" key="6">
    <source>
        <dbReference type="ARBA" id="ARBA00022692"/>
    </source>
</evidence>
<sequence>MSHGGKFEFDDGGCYVGDWEDGRAHGYGVCTGPGRQGEYSGLWCRGFESLGVYTWPSGNTYQGCWAQGKRNGLGVEAKGKWVYRGEWSHGLKGRCGVRQSLSGAKYEGAWSDGLQDGYGMETYSDGGTYQGQWQAGKRHGYGVRQSVPYKQAALLRSPRKVSLNSLRSDTIHTTDTADLDPVVLSGSPASGSRGGFVLKVQGPSDLARATKSKKKGFFRRTLILHGLKLRRVESKGSLSSQRGSVRSELGLSSVSSTASEVNSTTSFAETEPEVLLPAPHPPELALEDSATEVYAGEWKSDRRTGFGVSRRSNGLRYEGEWLSNRRHGYGRTTFPDGTREEGKYKMNALVSGKVKNLIPLRRSKIKEKVERAVDAAQRAETTARQKQEMTASRTSEARRKADAAMLAAQRAMEACRMAKIMTQDLELLLDVPGRRQHRDSEETDADLLEGYDSPYENGLTPSDVTPDPSLPPSYPATPLQHWRGLPHHHPRPILENGERSHNRLDDQLAADLSDTDDWPLTKERESPVLGMRRSNGAIYGCGRVLSGGGGGYRPGRGEYVTRPPPFPHFDDGLWEQDEENLSNYELEDYHVPDGLEEDVCDFRENTEVLVEEPGEVTAEFFDCENNGQGDTSRTEAPEVGDTGSGTQDGQTSCAPPGLKPEGPALGTDDRPSLQLDTTLSMPDLGDSSTECPESSVQQVANPLVVAAVLFINIGLTCLFSHFLT</sequence>
<feature type="region of interest" description="Disordered" evidence="11">
    <location>
        <begin position="622"/>
        <end position="675"/>
    </location>
</feature>
<dbReference type="Proteomes" id="UP001066276">
    <property type="component" value="Chromosome 6"/>
</dbReference>
<accession>A0AAV7QG19</accession>
<keyword evidence="4" id="KW-1003">Cell membrane</keyword>
<dbReference type="PANTHER" id="PTHR23085:SF14">
    <property type="entry name" value="JUNCTOPHILIN-4"/>
    <property type="match status" value="1"/>
</dbReference>
<comment type="subcellular location">
    <subcellularLocation>
        <location evidence="2">Cell membrane</location>
        <topology evidence="2">Peripheral membrane protein</topology>
    </subcellularLocation>
    <subcellularLocation>
        <location evidence="1">Endoplasmic reticulum membrane</location>
        <topology evidence="1">Single-pass type IV membrane protein</topology>
    </subcellularLocation>
</comment>
<feature type="region of interest" description="Disordered" evidence="11">
    <location>
        <begin position="434"/>
        <end position="498"/>
    </location>
</feature>
<evidence type="ECO:0000313" key="12">
    <source>
        <dbReference type="EMBL" id="KAJ1137233.1"/>
    </source>
</evidence>
<keyword evidence="9" id="KW-1133">Transmembrane helix</keyword>
<dbReference type="SUPFAM" id="SSF82185">
    <property type="entry name" value="Histone H3 K4-specific methyltransferase SET7/9 N-terminal domain"/>
    <property type="match status" value="3"/>
</dbReference>
<dbReference type="Pfam" id="PF02493">
    <property type="entry name" value="MORN"/>
    <property type="match status" value="8"/>
</dbReference>
<evidence type="ECO:0000256" key="3">
    <source>
        <dbReference type="ARBA" id="ARBA00008599"/>
    </source>
</evidence>
<evidence type="ECO:0000256" key="7">
    <source>
        <dbReference type="ARBA" id="ARBA00022737"/>
    </source>
</evidence>
<dbReference type="GO" id="GO:0005789">
    <property type="term" value="C:endoplasmic reticulum membrane"/>
    <property type="evidence" value="ECO:0007669"/>
    <property type="project" value="UniProtKB-SubCell"/>
</dbReference>
<proteinExistence type="inferred from homology"/>
<dbReference type="FunFam" id="2.20.110.10:FF:000003">
    <property type="entry name" value="Junctophilin"/>
    <property type="match status" value="1"/>
</dbReference>
<dbReference type="Gene3D" id="2.20.110.10">
    <property type="entry name" value="Histone H3 K4-specific methyltransferase SET7/9 N-terminal domain"/>
    <property type="match status" value="3"/>
</dbReference>
<evidence type="ECO:0000256" key="8">
    <source>
        <dbReference type="ARBA" id="ARBA00022824"/>
    </source>
</evidence>
<evidence type="ECO:0000256" key="4">
    <source>
        <dbReference type="ARBA" id="ARBA00022475"/>
    </source>
</evidence>
<protein>
    <recommendedName>
        <fullName evidence="14">Junctophilin</fullName>
    </recommendedName>
</protein>
<dbReference type="GO" id="GO:0005886">
    <property type="term" value="C:plasma membrane"/>
    <property type="evidence" value="ECO:0007669"/>
    <property type="project" value="UniProtKB-SubCell"/>
</dbReference>
<feature type="compositionally biased region" description="Low complexity" evidence="11">
    <location>
        <begin position="242"/>
        <end position="266"/>
    </location>
</feature>
<dbReference type="GO" id="GO:0030314">
    <property type="term" value="C:junctional membrane complex"/>
    <property type="evidence" value="ECO:0007669"/>
    <property type="project" value="InterPro"/>
</dbReference>
<evidence type="ECO:0000256" key="5">
    <source>
        <dbReference type="ARBA" id="ARBA00022553"/>
    </source>
</evidence>
<comment type="similarity">
    <text evidence="3">Belongs to the junctophilin family.</text>
</comment>
<evidence type="ECO:0000256" key="11">
    <source>
        <dbReference type="SAM" id="MobiDB-lite"/>
    </source>
</evidence>
<evidence type="ECO:0000256" key="9">
    <source>
        <dbReference type="ARBA" id="ARBA00022989"/>
    </source>
</evidence>
<evidence type="ECO:0008006" key="14">
    <source>
        <dbReference type="Google" id="ProtNLM"/>
    </source>
</evidence>
<gene>
    <name evidence="12" type="ORF">NDU88_003646</name>
</gene>
<dbReference type="FunFam" id="2.20.110.10:FF:000001">
    <property type="entry name" value="Junctophilin"/>
    <property type="match status" value="1"/>
</dbReference>